<reference evidence="2 3" key="1">
    <citation type="submission" date="2016-10" db="EMBL/GenBank/DDBJ databases">
        <authorList>
            <person name="Varghese N."/>
        </authorList>
    </citation>
    <scope>NUCLEOTIDE SEQUENCE [LARGE SCALE GENOMIC DNA]</scope>
    <source>
        <strain evidence="2 3">KA00225</strain>
    </source>
</reference>
<dbReference type="EMBL" id="MNLH01000002">
    <property type="protein sequence ID" value="PNS43420.1"/>
    <property type="molecule type" value="Genomic_DNA"/>
</dbReference>
<sequence>MNSNNYSLIVSLMRATVCTSSKIALTSKEARHFGEPLIHKNNISGLIFTTTSLQRLKSHVPFNVHGYFIHTPLWVYRSFYLFLYLLLCLK</sequence>
<keyword evidence="1" id="KW-0472">Membrane</keyword>
<feature type="transmembrane region" description="Helical" evidence="1">
    <location>
        <begin position="67"/>
        <end position="89"/>
    </location>
</feature>
<comment type="caution">
    <text evidence="2">The sequence shown here is derived from an EMBL/GenBank/DDBJ whole genome shotgun (WGS) entry which is preliminary data.</text>
</comment>
<evidence type="ECO:0000313" key="2">
    <source>
        <dbReference type="EMBL" id="PNS43420.1"/>
    </source>
</evidence>
<organism evidence="2 3">
    <name type="scientific">Gardnerella vaginalis</name>
    <dbReference type="NCBI Taxonomy" id="2702"/>
    <lineage>
        <taxon>Bacteria</taxon>
        <taxon>Bacillati</taxon>
        <taxon>Actinomycetota</taxon>
        <taxon>Actinomycetes</taxon>
        <taxon>Bifidobacteriales</taxon>
        <taxon>Bifidobacteriaceae</taxon>
        <taxon>Gardnerella</taxon>
    </lineage>
</organism>
<name>A0A2K1SV44_GARVA</name>
<accession>A0A2K1SV44</accession>
<proteinExistence type="predicted"/>
<dbReference type="AlphaFoldDB" id="A0A2K1SV44"/>
<gene>
    <name evidence="2" type="ORF">BFS05_02250</name>
</gene>
<keyword evidence="1" id="KW-1133">Transmembrane helix</keyword>
<evidence type="ECO:0000313" key="3">
    <source>
        <dbReference type="Proteomes" id="UP000236146"/>
    </source>
</evidence>
<protein>
    <submittedName>
        <fullName evidence="2">Uncharacterized protein</fullName>
    </submittedName>
</protein>
<dbReference type="Proteomes" id="UP000236146">
    <property type="component" value="Unassembled WGS sequence"/>
</dbReference>
<keyword evidence="1" id="KW-0812">Transmembrane</keyword>
<evidence type="ECO:0000256" key="1">
    <source>
        <dbReference type="SAM" id="Phobius"/>
    </source>
</evidence>